<feature type="transmembrane region" description="Helical" evidence="1">
    <location>
        <begin position="165"/>
        <end position="183"/>
    </location>
</feature>
<dbReference type="GO" id="GO:0005886">
    <property type="term" value="C:plasma membrane"/>
    <property type="evidence" value="ECO:0007669"/>
    <property type="project" value="UniProtKB-SubCell"/>
</dbReference>
<keyword evidence="3" id="KW-1185">Reference proteome</keyword>
<dbReference type="AlphaFoldDB" id="A0A1H6QBN0"/>
<dbReference type="STRING" id="322505.SAMN04487836_11624"/>
<feature type="transmembrane region" description="Helical" evidence="1">
    <location>
        <begin position="70"/>
        <end position="90"/>
    </location>
</feature>
<dbReference type="Proteomes" id="UP000183028">
    <property type="component" value="Unassembled WGS sequence"/>
</dbReference>
<dbReference type="eggNOG" id="COG1277">
    <property type="taxonomic scope" value="Bacteria"/>
</dbReference>
<dbReference type="RefSeq" id="WP_074731159.1">
    <property type="nucleotide sequence ID" value="NZ_FNYK01000003.1"/>
</dbReference>
<dbReference type="PANTHER" id="PTHR37305:SF2">
    <property type="entry name" value="BACITRACIN TRANSPORT PERMEASE PROTEIN BCRB"/>
    <property type="match status" value="1"/>
</dbReference>
<dbReference type="PANTHER" id="PTHR37305">
    <property type="entry name" value="INTEGRAL MEMBRANE PROTEIN-RELATED"/>
    <property type="match status" value="1"/>
</dbReference>
<name>A0A1H6QBN0_9FIRM</name>
<keyword evidence="1" id="KW-0472">Membrane</keyword>
<dbReference type="EMBL" id="FNYK01000003">
    <property type="protein sequence ID" value="SEI41168.1"/>
    <property type="molecule type" value="Genomic_DNA"/>
</dbReference>
<gene>
    <name evidence="2" type="ORF">SAMN04487834_10038</name>
</gene>
<feature type="transmembrane region" description="Helical" evidence="1">
    <location>
        <begin position="123"/>
        <end position="145"/>
    </location>
</feature>
<evidence type="ECO:0000256" key="1">
    <source>
        <dbReference type="SAM" id="Phobius"/>
    </source>
</evidence>
<keyword evidence="1" id="KW-0812">Transmembrane</keyword>
<feature type="transmembrane region" description="Helical" evidence="1">
    <location>
        <begin position="242"/>
        <end position="260"/>
    </location>
</feature>
<feature type="transmembrane region" description="Helical" evidence="1">
    <location>
        <begin position="17"/>
        <end position="36"/>
    </location>
</feature>
<dbReference type="GO" id="GO:0140359">
    <property type="term" value="F:ABC-type transporter activity"/>
    <property type="evidence" value="ECO:0007669"/>
    <property type="project" value="InterPro"/>
</dbReference>
<dbReference type="OrthoDB" id="66636at2"/>
<organism evidence="2 3">
    <name type="scientific">Sharpea azabuensis</name>
    <dbReference type="NCBI Taxonomy" id="322505"/>
    <lineage>
        <taxon>Bacteria</taxon>
        <taxon>Bacillati</taxon>
        <taxon>Bacillota</taxon>
        <taxon>Erysipelotrichia</taxon>
        <taxon>Erysipelotrichales</taxon>
        <taxon>Coprobacillaceae</taxon>
        <taxon>Sharpea</taxon>
    </lineage>
</organism>
<reference evidence="3" key="1">
    <citation type="submission" date="2016-10" db="EMBL/GenBank/DDBJ databases">
        <authorList>
            <person name="Varghese N."/>
        </authorList>
    </citation>
    <scope>NUCLEOTIDE SEQUENCE [LARGE SCALE GENOMIC DNA]</scope>
    <source>
        <strain evidence="3">DSM 20406</strain>
    </source>
</reference>
<keyword evidence="1" id="KW-1133">Transmembrane helix</keyword>
<protein>
    <submittedName>
        <fullName evidence="2">ABC-2 type transport system permease protein</fullName>
    </submittedName>
</protein>
<feature type="transmembrane region" description="Helical" evidence="1">
    <location>
        <begin position="190"/>
        <end position="207"/>
    </location>
</feature>
<accession>A0A1H6QBN0</accession>
<evidence type="ECO:0000313" key="2">
    <source>
        <dbReference type="EMBL" id="SEI41168.1"/>
    </source>
</evidence>
<evidence type="ECO:0000313" key="3">
    <source>
        <dbReference type="Proteomes" id="UP000183028"/>
    </source>
</evidence>
<proteinExistence type="predicted"/>
<sequence length="266" mass="29971">MFNRTLFLYELKRSIKLLLILGAVMTMYIVIIINMYDPQMMKTLDSFSKMMPDLMASVGMNTGTHTLLEFMVSYLYGFILLLFPMLFSILRANNLIAKYTDNGTMALLLTGGHKRKTIVITQLAVLLLAVSLLIGYTTVLELIYARYQFPHSLDTMALLKLNLGLLFLHYFIASICFFFSCIFQDTKYSLGFGAGIPIFMYVLQMLANVGGKAEDAKYFTFFTLFDANGIITDKAYGLSSSFLLLAGAIILCVLSCIIFVKKDIYV</sequence>